<dbReference type="InterPro" id="IPR032466">
    <property type="entry name" value="Metal_Hydrolase"/>
</dbReference>
<sequence>MSPATPPATPPVSPPIFDGHNDLFQRMLRHGVTAEDVVRGLDGGHIDLPRARAGGFGGGFFAIFVPSPADTMSWDEMAKPAYRLPLPDPLPQDAALEVTRQGFAALEALEAAGALAICRTAAEIAAVLDEGTRMAAVLHIEGAEAIDPDFARLEEMHARGLRSLGPVWSRPTAWGEGVPFAYPVDPDTGGGLTAAGKTLIRECNRLRILVDLSHLNARGVADVAAISDAPLVATHSNAWAVCPHARNLTDRQLAMIGESGGMVGINFAAGFLRPDGRMDDDVGLDVVMRHLDHLIGFLGEDGVGFGSDFDGALIPRPIGDCAGLPALRAALADHGVDAALMAKLAHGNWLRVLRRTWGG</sequence>
<keyword evidence="1" id="KW-0224">Dipeptidase</keyword>
<dbReference type="EMBL" id="JARGYC010000059">
    <property type="protein sequence ID" value="MDF0602733.1"/>
    <property type="molecule type" value="Genomic_DNA"/>
</dbReference>
<keyword evidence="2" id="KW-1185">Reference proteome</keyword>
<keyword evidence="1" id="KW-0645">Protease</keyword>
<dbReference type="EC" id="3.4.13.-" evidence="1"/>
<accession>A0AAE3NR42</accession>
<comment type="caution">
    <text evidence="1">The sequence shown here is derived from an EMBL/GenBank/DDBJ whole genome shotgun (WGS) entry which is preliminary data.</text>
</comment>
<protein>
    <submittedName>
        <fullName evidence="1">Membrane dipeptidase</fullName>
        <ecNumber evidence="1">3.4.13.-</ecNumber>
    </submittedName>
</protein>
<dbReference type="GO" id="GO:0070573">
    <property type="term" value="F:metallodipeptidase activity"/>
    <property type="evidence" value="ECO:0007669"/>
    <property type="project" value="InterPro"/>
</dbReference>
<dbReference type="SUPFAM" id="SSF51556">
    <property type="entry name" value="Metallo-dependent hydrolases"/>
    <property type="match status" value="1"/>
</dbReference>
<proteinExistence type="predicted"/>
<dbReference type="AlphaFoldDB" id="A0AAE3NR42"/>
<reference evidence="1" key="1">
    <citation type="submission" date="2023-03" db="EMBL/GenBank/DDBJ databases">
        <title>Multiphase analysis and comparison of six strains from genera Psychromarinibacter, Lutimaribacter, and Maritimibacter, including a novel species: Psychromarinibacter sediminicola sp. nov.</title>
        <authorList>
            <person name="Wang Y.-H."/>
            <person name="Ye M.-Q."/>
            <person name="Du Z.-J."/>
        </authorList>
    </citation>
    <scope>NUCLEOTIDE SEQUENCE</scope>
    <source>
        <strain evidence="1">C21-152</strain>
    </source>
</reference>
<dbReference type="PROSITE" id="PS51365">
    <property type="entry name" value="RENAL_DIPEPTIDASE_2"/>
    <property type="match status" value="1"/>
</dbReference>
<dbReference type="PANTHER" id="PTHR10443:SF12">
    <property type="entry name" value="DIPEPTIDASE"/>
    <property type="match status" value="1"/>
</dbReference>
<gene>
    <name evidence="1" type="ORF">P1J78_18490</name>
</gene>
<keyword evidence="1" id="KW-0378">Hydrolase</keyword>
<name>A0AAE3NR42_9RHOB</name>
<dbReference type="GO" id="GO:0006508">
    <property type="term" value="P:proteolysis"/>
    <property type="evidence" value="ECO:0007669"/>
    <property type="project" value="InterPro"/>
</dbReference>
<dbReference type="RefSeq" id="WP_275568858.1">
    <property type="nucleotide sequence ID" value="NZ_JARGYC010000059.1"/>
</dbReference>
<dbReference type="Proteomes" id="UP001220964">
    <property type="component" value="Unassembled WGS sequence"/>
</dbReference>
<dbReference type="PANTHER" id="PTHR10443">
    <property type="entry name" value="MICROSOMAL DIPEPTIDASE"/>
    <property type="match status" value="1"/>
</dbReference>
<evidence type="ECO:0000313" key="2">
    <source>
        <dbReference type="Proteomes" id="UP001220964"/>
    </source>
</evidence>
<organism evidence="1 2">
    <name type="scientific">Psychromarinibacter sediminicola</name>
    <dbReference type="NCBI Taxonomy" id="3033385"/>
    <lineage>
        <taxon>Bacteria</taxon>
        <taxon>Pseudomonadati</taxon>
        <taxon>Pseudomonadota</taxon>
        <taxon>Alphaproteobacteria</taxon>
        <taxon>Rhodobacterales</taxon>
        <taxon>Paracoccaceae</taxon>
        <taxon>Psychromarinibacter</taxon>
    </lineage>
</organism>
<dbReference type="Gene3D" id="3.20.20.140">
    <property type="entry name" value="Metal-dependent hydrolases"/>
    <property type="match status" value="1"/>
</dbReference>
<evidence type="ECO:0000313" key="1">
    <source>
        <dbReference type="EMBL" id="MDF0602733.1"/>
    </source>
</evidence>
<dbReference type="InterPro" id="IPR008257">
    <property type="entry name" value="Pept_M19"/>
</dbReference>
<dbReference type="Pfam" id="PF01244">
    <property type="entry name" value="Peptidase_M19"/>
    <property type="match status" value="1"/>
</dbReference>